<dbReference type="EMBL" id="JARAKH010000038">
    <property type="protein sequence ID" value="KAK8382960.1"/>
    <property type="molecule type" value="Genomic_DNA"/>
</dbReference>
<protein>
    <submittedName>
        <fullName evidence="3">Uncharacterized protein</fullName>
    </submittedName>
</protein>
<keyword evidence="2" id="KW-0812">Transmembrane</keyword>
<dbReference type="Proteomes" id="UP001487740">
    <property type="component" value="Unassembled WGS sequence"/>
</dbReference>
<organism evidence="3 4">
    <name type="scientific">Scylla paramamosain</name>
    <name type="common">Mud crab</name>
    <dbReference type="NCBI Taxonomy" id="85552"/>
    <lineage>
        <taxon>Eukaryota</taxon>
        <taxon>Metazoa</taxon>
        <taxon>Ecdysozoa</taxon>
        <taxon>Arthropoda</taxon>
        <taxon>Crustacea</taxon>
        <taxon>Multicrustacea</taxon>
        <taxon>Malacostraca</taxon>
        <taxon>Eumalacostraca</taxon>
        <taxon>Eucarida</taxon>
        <taxon>Decapoda</taxon>
        <taxon>Pleocyemata</taxon>
        <taxon>Brachyura</taxon>
        <taxon>Eubrachyura</taxon>
        <taxon>Portunoidea</taxon>
        <taxon>Portunidae</taxon>
        <taxon>Portuninae</taxon>
        <taxon>Scylla</taxon>
    </lineage>
</organism>
<feature type="region of interest" description="Disordered" evidence="1">
    <location>
        <begin position="94"/>
        <end position="116"/>
    </location>
</feature>
<accession>A0AAW0T5X8</accession>
<evidence type="ECO:0000256" key="2">
    <source>
        <dbReference type="SAM" id="Phobius"/>
    </source>
</evidence>
<evidence type="ECO:0000313" key="3">
    <source>
        <dbReference type="EMBL" id="KAK8382960.1"/>
    </source>
</evidence>
<evidence type="ECO:0000313" key="4">
    <source>
        <dbReference type="Proteomes" id="UP001487740"/>
    </source>
</evidence>
<proteinExistence type="predicted"/>
<sequence>MRTSNNTHSVRAFRTGDERWRWQQAKRHRQVIGVALLLLMLLLIAVVVLPLSAPSPLLLPPPSKLSRYPSALNTNERHAEISVSSGGEGWSLELGRCSSCSPRSPDIPECDLKREK</sequence>
<keyword evidence="4" id="KW-1185">Reference proteome</keyword>
<evidence type="ECO:0000256" key="1">
    <source>
        <dbReference type="SAM" id="MobiDB-lite"/>
    </source>
</evidence>
<feature type="transmembrane region" description="Helical" evidence="2">
    <location>
        <begin position="31"/>
        <end position="53"/>
    </location>
</feature>
<comment type="caution">
    <text evidence="3">The sequence shown here is derived from an EMBL/GenBank/DDBJ whole genome shotgun (WGS) entry which is preliminary data.</text>
</comment>
<keyword evidence="2" id="KW-0472">Membrane</keyword>
<reference evidence="3 4" key="1">
    <citation type="submission" date="2023-03" db="EMBL/GenBank/DDBJ databases">
        <title>High-quality genome of Scylla paramamosain provides insights in environmental adaptation.</title>
        <authorList>
            <person name="Zhang L."/>
        </authorList>
    </citation>
    <scope>NUCLEOTIDE SEQUENCE [LARGE SCALE GENOMIC DNA]</scope>
    <source>
        <strain evidence="3">LZ_2023a</strain>
        <tissue evidence="3">Muscle</tissue>
    </source>
</reference>
<dbReference type="AlphaFoldDB" id="A0AAW0T5X8"/>
<keyword evidence="2" id="KW-1133">Transmembrane helix</keyword>
<name>A0AAW0T5X8_SCYPA</name>
<gene>
    <name evidence="3" type="ORF">O3P69_011487</name>
</gene>